<dbReference type="GO" id="GO:0006515">
    <property type="term" value="P:protein quality control for misfolded or incompletely synthesized proteins"/>
    <property type="evidence" value="ECO:0007669"/>
    <property type="project" value="TreeGrafter"/>
</dbReference>
<name>A0A7Y6PDD5_PHOVU</name>
<sequence length="339" mass="37694">MIPSPDTACILLYGEIGGFDGINDKDIVSELYEYASMYRSIDVRVNSPGGSVYAGMAIFNALRASDADITIYIDGIAASMASVIALCGKPVYMSQYARLMLHNPYGGCYGNKEEMKAVAEQLEALEDTLADMYASKTGKTREEIKDAYFDGKDHWITAKEAREMGFIDGIYDIGEKVDAGTPQEVYAAFQARLGNQTLNTGNMMYEELKKRPSFASCATDEDVVRTLSSLESKAGQYDALVKERDTLKASLDGYVEKEREARKAEIRNLLEDAMQDGRIAPSDRDAYQAVLEKDYENGRRIVDGLAKKKSVDDVPDTPLQDKSGWNDNWKEIRKKNGFN</sequence>
<dbReference type="PANTHER" id="PTHR10381">
    <property type="entry name" value="ATP-DEPENDENT CLP PROTEASE PROTEOLYTIC SUBUNIT"/>
    <property type="match status" value="1"/>
</dbReference>
<evidence type="ECO:0000256" key="2">
    <source>
        <dbReference type="ARBA" id="ARBA00022490"/>
    </source>
</evidence>
<accession>A0A7Y6PDD5</accession>
<feature type="region of interest" description="Disordered" evidence="7">
    <location>
        <begin position="306"/>
        <end position="326"/>
    </location>
</feature>
<dbReference type="GO" id="GO:0051117">
    <property type="term" value="F:ATPase binding"/>
    <property type="evidence" value="ECO:0007669"/>
    <property type="project" value="TreeGrafter"/>
</dbReference>
<dbReference type="NCBIfam" id="NF045542">
    <property type="entry name" value="Clp_rel_HeadMat"/>
    <property type="match status" value="1"/>
</dbReference>
<evidence type="ECO:0000256" key="6">
    <source>
        <dbReference type="RuleBase" id="RU003567"/>
    </source>
</evidence>
<dbReference type="GO" id="GO:0004176">
    <property type="term" value="F:ATP-dependent peptidase activity"/>
    <property type="evidence" value="ECO:0007669"/>
    <property type="project" value="InterPro"/>
</dbReference>
<evidence type="ECO:0000256" key="4">
    <source>
        <dbReference type="ARBA" id="ARBA00022801"/>
    </source>
</evidence>
<evidence type="ECO:0000256" key="1">
    <source>
        <dbReference type="ARBA" id="ARBA00007039"/>
    </source>
</evidence>
<dbReference type="AlphaFoldDB" id="A0A7Y6PDD5"/>
<keyword evidence="3 8" id="KW-0645">Protease</keyword>
<dbReference type="InterPro" id="IPR023562">
    <property type="entry name" value="ClpP/TepA"/>
</dbReference>
<dbReference type="SUPFAM" id="SSF52096">
    <property type="entry name" value="ClpP/crotonase"/>
    <property type="match status" value="1"/>
</dbReference>
<gene>
    <name evidence="8" type="ORF">HUV05_09725</name>
</gene>
<proteinExistence type="inferred from homology"/>
<evidence type="ECO:0000313" key="9">
    <source>
        <dbReference type="Proteomes" id="UP000524321"/>
    </source>
</evidence>
<dbReference type="CDD" id="cd07016">
    <property type="entry name" value="S14_ClpP_1"/>
    <property type="match status" value="1"/>
</dbReference>
<dbReference type="InterPro" id="IPR001907">
    <property type="entry name" value="ClpP"/>
</dbReference>
<dbReference type="PRINTS" id="PR00127">
    <property type="entry name" value="CLPPROTEASEP"/>
</dbReference>
<dbReference type="Gene3D" id="3.90.226.10">
    <property type="entry name" value="2-enoyl-CoA Hydratase, Chain A, domain 1"/>
    <property type="match status" value="1"/>
</dbReference>
<evidence type="ECO:0000256" key="5">
    <source>
        <dbReference type="ARBA" id="ARBA00022825"/>
    </source>
</evidence>
<dbReference type="Proteomes" id="UP000524321">
    <property type="component" value="Unassembled WGS sequence"/>
</dbReference>
<reference evidence="8 9" key="2">
    <citation type="submission" date="2020-07" db="EMBL/GenBank/DDBJ databases">
        <title>Bacterial metabolism rescues the inhibition of intestinal drug absorption by food and drug additives.</title>
        <authorList>
            <person name="Zou L."/>
            <person name="Spanogiannopoulos P."/>
            <person name="Chien H.-C."/>
            <person name="Pieper L.M."/>
            <person name="Cai W."/>
            <person name="Khuri N."/>
            <person name="Pottel J."/>
            <person name="Vora B."/>
            <person name="Ni Z."/>
            <person name="Tsakalozou E."/>
            <person name="Zhang W."/>
            <person name="Shoichet B.K."/>
            <person name="Giacomini K.M."/>
            <person name="Turnbaugh P.J."/>
        </authorList>
    </citation>
    <scope>NUCLEOTIDE SEQUENCE [LARGE SCALE GENOMIC DNA]</scope>
    <source>
        <strain evidence="8 9">B33</strain>
    </source>
</reference>
<dbReference type="GO" id="GO:0004252">
    <property type="term" value="F:serine-type endopeptidase activity"/>
    <property type="evidence" value="ECO:0007669"/>
    <property type="project" value="InterPro"/>
</dbReference>
<organism evidence="8 9">
    <name type="scientific">Phocaeicola vulgatus</name>
    <name type="common">Bacteroides vulgatus</name>
    <dbReference type="NCBI Taxonomy" id="821"/>
    <lineage>
        <taxon>Bacteria</taxon>
        <taxon>Pseudomonadati</taxon>
        <taxon>Bacteroidota</taxon>
        <taxon>Bacteroidia</taxon>
        <taxon>Bacteroidales</taxon>
        <taxon>Bacteroidaceae</taxon>
        <taxon>Phocaeicola</taxon>
    </lineage>
</organism>
<evidence type="ECO:0000313" key="8">
    <source>
        <dbReference type="EMBL" id="NVB73793.1"/>
    </source>
</evidence>
<reference evidence="8 9" key="1">
    <citation type="submission" date="2020-04" db="EMBL/GenBank/DDBJ databases">
        <authorList>
            <person name="Pieper L."/>
        </authorList>
    </citation>
    <scope>NUCLEOTIDE SEQUENCE [LARGE SCALE GENOMIC DNA]</scope>
    <source>
        <strain evidence="8 9">B33</strain>
    </source>
</reference>
<protein>
    <recommendedName>
        <fullName evidence="6">ATP-dependent Clp protease proteolytic subunit</fullName>
    </recommendedName>
</protein>
<dbReference type="Pfam" id="PF00574">
    <property type="entry name" value="CLP_protease"/>
    <property type="match status" value="1"/>
</dbReference>
<evidence type="ECO:0000256" key="7">
    <source>
        <dbReference type="SAM" id="MobiDB-lite"/>
    </source>
</evidence>
<dbReference type="PANTHER" id="PTHR10381:SF70">
    <property type="entry name" value="ATP-DEPENDENT CLP PROTEASE PROTEOLYTIC SUBUNIT"/>
    <property type="match status" value="1"/>
</dbReference>
<dbReference type="EMBL" id="JABWDJ010000031">
    <property type="protein sequence ID" value="NVB73793.1"/>
    <property type="molecule type" value="Genomic_DNA"/>
</dbReference>
<dbReference type="InterPro" id="IPR029045">
    <property type="entry name" value="ClpP/crotonase-like_dom_sf"/>
</dbReference>
<evidence type="ECO:0000256" key="3">
    <source>
        <dbReference type="ARBA" id="ARBA00022670"/>
    </source>
</evidence>
<comment type="similarity">
    <text evidence="1 6">Belongs to the peptidase S14 family.</text>
</comment>
<dbReference type="GO" id="GO:0009368">
    <property type="term" value="C:endopeptidase Clp complex"/>
    <property type="evidence" value="ECO:0007669"/>
    <property type="project" value="TreeGrafter"/>
</dbReference>
<keyword evidence="4" id="KW-0378">Hydrolase</keyword>
<comment type="caution">
    <text evidence="8">The sequence shown here is derived from an EMBL/GenBank/DDBJ whole genome shotgun (WGS) entry which is preliminary data.</text>
</comment>
<keyword evidence="2" id="KW-0963">Cytoplasm</keyword>
<keyword evidence="5" id="KW-0720">Serine protease</keyword>